<proteinExistence type="predicted"/>
<dbReference type="AlphaFoldDB" id="A0A087DS36"/>
<feature type="transmembrane region" description="Helical" evidence="2">
    <location>
        <begin position="248"/>
        <end position="266"/>
    </location>
</feature>
<sequence>MDEKDSMTPDTIPQSTPVDGTVPAGRKNRRPVVVGVAAAVAVVLAVGGVCGYRAWEDHRVSVARGACGSAVAAQKKAVDSYRTLLASDDTANALKTDVKDVKDPRSVTVLRKKATMRMPGMVSCDASSVDGLDAARKKADGNAKRVDKASKSLGNVVRTVESSKLDKIVADADGLYKATEGKVQDDKTRASLLDAIKKTRRGRHCEGREGGQRFEDGEGEGRCRGRREGAGRTGGRGPGGRRTAGPTAGAGATLVLVWFVFVRRLVRFRQWTVLFRRIVFRRLPERELPRAKHPLRLGRQYWGSIQLPAG</sequence>
<feature type="compositionally biased region" description="Polar residues" evidence="1">
    <location>
        <begin position="8"/>
        <end position="18"/>
    </location>
</feature>
<gene>
    <name evidence="3" type="ORF">BSTER_0918</name>
</gene>
<comment type="caution">
    <text evidence="3">The sequence shown here is derived from an EMBL/GenBank/DDBJ whole genome shotgun (WGS) entry which is preliminary data.</text>
</comment>
<evidence type="ECO:0000313" key="3">
    <source>
        <dbReference type="EMBL" id="KFI98336.1"/>
    </source>
</evidence>
<protein>
    <submittedName>
        <fullName evidence="3">Colicin uptake related membrane protein</fullName>
    </submittedName>
</protein>
<feature type="compositionally biased region" description="Basic and acidic residues" evidence="1">
    <location>
        <begin position="204"/>
        <end position="230"/>
    </location>
</feature>
<evidence type="ECO:0000256" key="2">
    <source>
        <dbReference type="SAM" id="Phobius"/>
    </source>
</evidence>
<name>A0A087DS36_BIFAD</name>
<evidence type="ECO:0000256" key="1">
    <source>
        <dbReference type="SAM" id="MobiDB-lite"/>
    </source>
</evidence>
<dbReference type="EMBL" id="JGZQ01000003">
    <property type="protein sequence ID" value="KFI98336.1"/>
    <property type="molecule type" value="Genomic_DNA"/>
</dbReference>
<dbReference type="Proteomes" id="UP000029091">
    <property type="component" value="Unassembled WGS sequence"/>
</dbReference>
<keyword evidence="2" id="KW-0472">Membrane</keyword>
<organism evidence="3 4">
    <name type="scientific">Bifidobacterium adolescentis JCM 15918</name>
    <dbReference type="NCBI Taxonomy" id="1437612"/>
    <lineage>
        <taxon>Bacteria</taxon>
        <taxon>Bacillati</taxon>
        <taxon>Actinomycetota</taxon>
        <taxon>Actinomycetes</taxon>
        <taxon>Bifidobacteriales</taxon>
        <taxon>Bifidobacteriaceae</taxon>
        <taxon>Bifidobacterium</taxon>
    </lineage>
</organism>
<keyword evidence="2" id="KW-0812">Transmembrane</keyword>
<accession>A0A087DS36</accession>
<reference evidence="3 4" key="1">
    <citation type="submission" date="2014-03" db="EMBL/GenBank/DDBJ databases">
        <title>Genomics of Bifidobacteria.</title>
        <authorList>
            <person name="Ventura M."/>
            <person name="Milani C."/>
            <person name="Lugli G.A."/>
        </authorList>
    </citation>
    <scope>NUCLEOTIDE SEQUENCE [LARGE SCALE GENOMIC DNA]</scope>
    <source>
        <strain evidence="4">JCM 15918</strain>
    </source>
</reference>
<evidence type="ECO:0000313" key="4">
    <source>
        <dbReference type="Proteomes" id="UP000029091"/>
    </source>
</evidence>
<feature type="region of interest" description="Disordered" evidence="1">
    <location>
        <begin position="1"/>
        <end position="26"/>
    </location>
</feature>
<keyword evidence="2" id="KW-1133">Transmembrane helix</keyword>
<feature type="transmembrane region" description="Helical" evidence="2">
    <location>
        <begin position="32"/>
        <end position="55"/>
    </location>
</feature>
<feature type="compositionally biased region" description="Gly residues" evidence="1">
    <location>
        <begin position="231"/>
        <end position="242"/>
    </location>
</feature>
<feature type="region of interest" description="Disordered" evidence="1">
    <location>
        <begin position="203"/>
        <end position="246"/>
    </location>
</feature>